<evidence type="ECO:0000259" key="1">
    <source>
        <dbReference type="PROSITE" id="PS50943"/>
    </source>
</evidence>
<proteinExistence type="predicted"/>
<dbReference type="GO" id="GO:0003677">
    <property type="term" value="F:DNA binding"/>
    <property type="evidence" value="ECO:0007669"/>
    <property type="project" value="InterPro"/>
</dbReference>
<dbReference type="RefSeq" id="WP_180860380.1">
    <property type="nucleotide sequence ID" value="NZ_CAIJDE010000059.1"/>
</dbReference>
<dbReference type="InterPro" id="IPR010982">
    <property type="entry name" value="Lambda_DNA-bd_dom_sf"/>
</dbReference>
<gene>
    <name evidence="2" type="ORF">FLAPXU55_03879</name>
</gene>
<organism evidence="2 3">
    <name type="scientific">Flavobacterium panici</name>
    <dbReference type="NCBI Taxonomy" id="2654843"/>
    <lineage>
        <taxon>Bacteria</taxon>
        <taxon>Pseudomonadati</taxon>
        <taxon>Bacteroidota</taxon>
        <taxon>Flavobacteriia</taxon>
        <taxon>Flavobacteriales</taxon>
        <taxon>Flavobacteriaceae</taxon>
        <taxon>Flavobacterium</taxon>
    </lineage>
</organism>
<dbReference type="SMART" id="SM00530">
    <property type="entry name" value="HTH_XRE"/>
    <property type="match status" value="1"/>
</dbReference>
<dbReference type="PROSITE" id="PS50943">
    <property type="entry name" value="HTH_CROC1"/>
    <property type="match status" value="1"/>
</dbReference>
<reference evidence="2 3" key="1">
    <citation type="submission" date="2020-06" db="EMBL/GenBank/DDBJ databases">
        <authorList>
            <person name="Criscuolo A."/>
        </authorList>
    </citation>
    <scope>NUCLEOTIDE SEQUENCE [LARGE SCALE GENOMIC DNA]</scope>
    <source>
        <strain evidence="2">PXU-55</strain>
    </source>
</reference>
<accession>A0A9N8P3F5</accession>
<dbReference type="SUPFAM" id="SSF47413">
    <property type="entry name" value="lambda repressor-like DNA-binding domains"/>
    <property type="match status" value="1"/>
</dbReference>
<dbReference type="EMBL" id="CAIJDE010000059">
    <property type="protein sequence ID" value="CAC9976155.1"/>
    <property type="molecule type" value="Genomic_DNA"/>
</dbReference>
<sequence length="75" mass="8649">MRKTEVPESVKTVGNNIKEIIKVKNLKVRHVAHDSDLDIEALRRYMLGKQIMGIDKLIRISKALNVEIAELFHKI</sequence>
<comment type="caution">
    <text evidence="2">The sequence shown here is derived from an EMBL/GenBank/DDBJ whole genome shotgun (WGS) entry which is preliminary data.</text>
</comment>
<evidence type="ECO:0000313" key="2">
    <source>
        <dbReference type="EMBL" id="CAC9976155.1"/>
    </source>
</evidence>
<dbReference type="InterPro" id="IPR001387">
    <property type="entry name" value="Cro/C1-type_HTH"/>
</dbReference>
<name>A0A9N8P3F5_9FLAO</name>
<evidence type="ECO:0000313" key="3">
    <source>
        <dbReference type="Proteomes" id="UP000533639"/>
    </source>
</evidence>
<dbReference type="AlphaFoldDB" id="A0A9N8P3F5"/>
<feature type="domain" description="HTH cro/C1-type" evidence="1">
    <location>
        <begin position="17"/>
        <end position="71"/>
    </location>
</feature>
<dbReference type="Proteomes" id="UP000533639">
    <property type="component" value="Unassembled WGS sequence"/>
</dbReference>
<dbReference type="Gene3D" id="1.10.260.40">
    <property type="entry name" value="lambda repressor-like DNA-binding domains"/>
    <property type="match status" value="1"/>
</dbReference>
<keyword evidence="3" id="KW-1185">Reference proteome</keyword>
<protein>
    <submittedName>
        <fullName evidence="2">Helix-turn-helix transcriptional regulator</fullName>
    </submittedName>
</protein>
<dbReference type="Pfam" id="PF13443">
    <property type="entry name" value="HTH_26"/>
    <property type="match status" value="1"/>
</dbReference>